<feature type="binding site" evidence="3">
    <location>
        <begin position="884"/>
        <end position="888"/>
    </location>
    <ligand>
        <name>substrate</name>
    </ligand>
</feature>
<keyword evidence="4" id="KW-0460">Magnesium</keyword>
<dbReference type="Gene3D" id="1.50.10.10">
    <property type="match status" value="1"/>
</dbReference>
<proteinExistence type="inferred from homology"/>
<dbReference type="NCBIfam" id="TIGR01509">
    <property type="entry name" value="HAD-SF-IA-v3"/>
    <property type="match status" value="1"/>
</dbReference>
<feature type="active site" description="Proton donor/acceptor" evidence="2">
    <location>
        <position position="781"/>
    </location>
</feature>
<dbReference type="InterPro" id="IPR006439">
    <property type="entry name" value="HAD-SF_hydro_IA"/>
</dbReference>
<dbReference type="InterPro" id="IPR011013">
    <property type="entry name" value="Gal_mutarotase_sf_dom"/>
</dbReference>
<dbReference type="GO" id="GO:0004553">
    <property type="term" value="F:hydrolase activity, hydrolyzing O-glycosyl compounds"/>
    <property type="evidence" value="ECO:0007669"/>
    <property type="project" value="TreeGrafter"/>
</dbReference>
<dbReference type="AlphaFoldDB" id="A0A7W8LMI0"/>
<feature type="domain" description="Glycoside hydrolase family 65 central catalytic" evidence="7">
    <location>
        <begin position="338"/>
        <end position="688"/>
    </location>
</feature>
<dbReference type="PANTHER" id="PTHR11051">
    <property type="entry name" value="GLYCOSYL HYDROLASE-RELATED"/>
    <property type="match status" value="1"/>
</dbReference>
<feature type="domain" description="Glycoside hydrolase family 65 C-terminal" evidence="8">
    <location>
        <begin position="698"/>
        <end position="758"/>
    </location>
</feature>
<dbReference type="SUPFAM" id="SSF48208">
    <property type="entry name" value="Six-hairpin glycosidases"/>
    <property type="match status" value="1"/>
</dbReference>
<keyword evidence="10" id="KW-0328">Glycosyltransferase</keyword>
<feature type="binding site" evidence="4">
    <location>
        <position position="781"/>
    </location>
    <ligand>
        <name>Mg(2+)</name>
        <dbReference type="ChEBI" id="CHEBI:18420"/>
    </ligand>
</feature>
<dbReference type="InterPro" id="IPR010976">
    <property type="entry name" value="B-phosphoglucomutase_hydrolase"/>
</dbReference>
<dbReference type="Pfam" id="PF03632">
    <property type="entry name" value="Glyco_hydro_65m"/>
    <property type="match status" value="1"/>
</dbReference>
<dbReference type="NCBIfam" id="TIGR01990">
    <property type="entry name" value="bPGM"/>
    <property type="match status" value="1"/>
</dbReference>
<feature type="binding site" evidence="3">
    <location>
        <begin position="814"/>
        <end position="819"/>
    </location>
    <ligand>
        <name>substrate</name>
    </ligand>
</feature>
<dbReference type="GO" id="GO:0000287">
    <property type="term" value="F:magnesium ion binding"/>
    <property type="evidence" value="ECO:0007669"/>
    <property type="project" value="InterPro"/>
</dbReference>
<feature type="binding site" evidence="3">
    <location>
        <position position="795"/>
    </location>
    <ligand>
        <name>substrate</name>
    </ligand>
</feature>
<dbReference type="InterPro" id="IPR041492">
    <property type="entry name" value="HAD_2"/>
</dbReference>
<dbReference type="EMBL" id="JACHFQ010000005">
    <property type="protein sequence ID" value="MBB5226413.1"/>
    <property type="molecule type" value="Genomic_DNA"/>
</dbReference>
<dbReference type="SFLD" id="SFLDS00003">
    <property type="entry name" value="Haloacid_Dehalogenase"/>
    <property type="match status" value="1"/>
</dbReference>
<evidence type="ECO:0000256" key="4">
    <source>
        <dbReference type="PIRSR" id="PIRSR610972-3"/>
    </source>
</evidence>
<dbReference type="PANTHER" id="PTHR11051:SF13">
    <property type="entry name" value="GLYCOSYL TRANSFERASE"/>
    <property type="match status" value="1"/>
</dbReference>
<feature type="binding site" evidence="4">
    <location>
        <position position="940"/>
    </location>
    <ligand>
        <name>Mg(2+)</name>
        <dbReference type="ChEBI" id="CHEBI:18420"/>
    </ligand>
</feature>
<dbReference type="Pfam" id="PF13419">
    <property type="entry name" value="HAD_2"/>
    <property type="match status" value="1"/>
</dbReference>
<dbReference type="InterPro" id="IPR005195">
    <property type="entry name" value="Glyco_hydro_65_M"/>
</dbReference>
<evidence type="ECO:0000313" key="11">
    <source>
        <dbReference type="Proteomes" id="UP000518887"/>
    </source>
</evidence>
<dbReference type="InterPro" id="IPR005196">
    <property type="entry name" value="Glyco_hydro_65_N"/>
</dbReference>
<feature type="site" description="Important for catalytic activity and assists the phosphoryl transfer reaction to Asp8 by balancing charge and orienting the reacting groups" evidence="5">
    <location>
        <position position="884"/>
    </location>
</feature>
<evidence type="ECO:0000313" key="10">
    <source>
        <dbReference type="EMBL" id="MBB5226413.1"/>
    </source>
</evidence>
<accession>A0A7W8LMI0</accession>
<dbReference type="GO" id="GO:0008801">
    <property type="term" value="F:beta-phosphoglucomutase activity"/>
    <property type="evidence" value="ECO:0007669"/>
    <property type="project" value="InterPro"/>
</dbReference>
<dbReference type="Pfam" id="PF03633">
    <property type="entry name" value="Glyco_hydro_65C"/>
    <property type="match status" value="1"/>
</dbReference>
<comment type="similarity">
    <text evidence="1">Belongs to the HAD-like hydrolase superfamily. CbbY/CbbZ/Gph/YieH family.</text>
</comment>
<feature type="binding site" evidence="4">
    <location>
        <position position="939"/>
    </location>
    <ligand>
        <name>Mg(2+)</name>
        <dbReference type="ChEBI" id="CHEBI:18420"/>
    </ligand>
</feature>
<dbReference type="Pfam" id="PF03636">
    <property type="entry name" value="Glyco_hydro_65N"/>
    <property type="match status" value="1"/>
</dbReference>
<dbReference type="EC" id="2.4.1.64" evidence="10"/>
<dbReference type="InterPro" id="IPR010972">
    <property type="entry name" value="Beta-PGM"/>
</dbReference>
<feature type="site" description="Important for catalytic activity and assists the phosphoryl transfer reaction to Asp8 by balancing charge and orienting the reacting groups" evidence="5">
    <location>
        <position position="915"/>
    </location>
</feature>
<dbReference type="GO" id="GO:0047656">
    <property type="term" value="F:alpha,alpha-trehalose phosphorylase activity"/>
    <property type="evidence" value="ECO:0007669"/>
    <property type="project" value="UniProtKB-EC"/>
</dbReference>
<dbReference type="Gene3D" id="2.60.420.10">
    <property type="entry name" value="Maltose phosphorylase, domain 3"/>
    <property type="match status" value="1"/>
</dbReference>
<evidence type="ECO:0000256" key="1">
    <source>
        <dbReference type="ARBA" id="ARBA00006171"/>
    </source>
</evidence>
<dbReference type="Gene3D" id="3.40.50.1000">
    <property type="entry name" value="HAD superfamily/HAD-like"/>
    <property type="match status" value="1"/>
</dbReference>
<evidence type="ECO:0000256" key="2">
    <source>
        <dbReference type="PIRSR" id="PIRSR610972-1"/>
    </source>
</evidence>
<dbReference type="Gene3D" id="2.70.98.40">
    <property type="entry name" value="Glycoside hydrolase, family 65, N-terminal domain"/>
    <property type="match status" value="1"/>
</dbReference>
<dbReference type="GO" id="GO:0005975">
    <property type="term" value="P:carbohydrate metabolic process"/>
    <property type="evidence" value="ECO:0007669"/>
    <property type="project" value="InterPro"/>
</dbReference>
<dbReference type="GO" id="GO:0030246">
    <property type="term" value="F:carbohydrate binding"/>
    <property type="evidence" value="ECO:0007669"/>
    <property type="project" value="InterPro"/>
</dbReference>
<name>A0A7W8LMI0_9SPIR</name>
<keyword evidence="11" id="KW-1185">Reference proteome</keyword>
<evidence type="ECO:0000259" key="9">
    <source>
        <dbReference type="Pfam" id="PF03636"/>
    </source>
</evidence>
<dbReference type="SFLD" id="SFLDG01129">
    <property type="entry name" value="C1.5:_HAD__Beta-PGM__Phosphata"/>
    <property type="match status" value="1"/>
</dbReference>
<keyword evidence="4" id="KW-0479">Metal-binding</keyword>
<gene>
    <name evidence="10" type="ORF">HNP76_001786</name>
</gene>
<evidence type="ECO:0000259" key="8">
    <source>
        <dbReference type="Pfam" id="PF03633"/>
    </source>
</evidence>
<dbReference type="SUPFAM" id="SSF56784">
    <property type="entry name" value="HAD-like"/>
    <property type="match status" value="1"/>
</dbReference>
<dbReference type="InterPro" id="IPR012341">
    <property type="entry name" value="6hp_glycosidase-like_sf"/>
</dbReference>
<dbReference type="InterPro" id="IPR023198">
    <property type="entry name" value="PGP-like_dom2"/>
</dbReference>
<comment type="cofactor">
    <cofactor evidence="4">
        <name>Mg(2+)</name>
        <dbReference type="ChEBI" id="CHEBI:18420"/>
    </cofactor>
    <text evidence="4">Binds 2 magnesium ions per subunit.</text>
</comment>
<evidence type="ECO:0000256" key="6">
    <source>
        <dbReference type="SAM" id="MobiDB-lite"/>
    </source>
</evidence>
<feature type="binding site" evidence="3">
    <location>
        <position position="846"/>
    </location>
    <ligand>
        <name>substrate</name>
    </ligand>
</feature>
<dbReference type="RefSeq" id="WP_184659647.1">
    <property type="nucleotide sequence ID" value="NZ_JACHFQ010000005.1"/>
</dbReference>
<feature type="binding site" evidence="3">
    <location>
        <begin position="779"/>
        <end position="781"/>
    </location>
    <ligand>
        <name>substrate</name>
    </ligand>
</feature>
<feature type="domain" description="Glycoside hydrolase family 65 N-terminal" evidence="9">
    <location>
        <begin position="5"/>
        <end position="271"/>
    </location>
</feature>
<dbReference type="SUPFAM" id="SSF74650">
    <property type="entry name" value="Galactose mutarotase-like"/>
    <property type="match status" value="1"/>
</dbReference>
<comment type="caution">
    <text evidence="10">The sequence shown here is derived from an EMBL/GenBank/DDBJ whole genome shotgun (WGS) entry which is preliminary data.</text>
</comment>
<dbReference type="InterPro" id="IPR036412">
    <property type="entry name" value="HAD-like_sf"/>
</dbReference>
<dbReference type="NCBIfam" id="TIGR02009">
    <property type="entry name" value="PGMB-YQAB-SF"/>
    <property type="match status" value="1"/>
</dbReference>
<evidence type="ECO:0000256" key="5">
    <source>
        <dbReference type="PIRSR" id="PIRSR610972-4"/>
    </source>
</evidence>
<dbReference type="CDD" id="cd02598">
    <property type="entry name" value="HAD_BPGM"/>
    <property type="match status" value="1"/>
</dbReference>
<feature type="binding site" evidence="3">
    <location>
        <position position="822"/>
    </location>
    <ligand>
        <name>substrate</name>
    </ligand>
</feature>
<dbReference type="SFLD" id="SFLDG01135">
    <property type="entry name" value="C1.5.6:_HAD__Beta-PGM__Phospha"/>
    <property type="match status" value="1"/>
</dbReference>
<protein>
    <submittedName>
        <fullName evidence="10">Alpha,alpha-trehalose phosphorylase</fullName>
        <ecNumber evidence="10">2.4.1.64</ecNumber>
    </submittedName>
</protein>
<dbReference type="Proteomes" id="UP000518887">
    <property type="component" value="Unassembled WGS sequence"/>
</dbReference>
<dbReference type="Gene3D" id="1.10.150.240">
    <property type="entry name" value="Putative phosphatase, domain 2"/>
    <property type="match status" value="1"/>
</dbReference>
<dbReference type="InterPro" id="IPR005194">
    <property type="entry name" value="Glyco_hydro_65_C"/>
</dbReference>
<sequence length="988" mass="110610">MTFSTNKFGGNDTARNETLFTTGNGNLGFRGDTEEKTGTSHKGTYINGFYDSEPIIYGETAYGYAKNHETILNLPDPKRIELCVDGHKFNMFDEGCNVTDFKLELDEEKGILTRRTDWNFKGKSSISLVSERLVSFTHEDCAAIRYTVTNKSSEAEKISVSSCLDIETGNILAEDDPRIGAKFRHQPLVIDQTYPFGKEMSFISHTQNSGLLLSGGVISLLELDGKEERWQHTSSPVFSNISLFIPSCSSTFTLEAGKSFTLLKFIAYCHSKEDDESLEKLHERTLKTCSDFASLGFEKIKKEQADFLSSFWKIADINIEENEFAASKGKSSCEDALRFNLFHLLQSAGRNGKVSIAAKGLTSEGYEGHFFWDTESYVCPVFTYTSPLVAKKLLEYRASILDKARERAKVMSVKGALYPWRTISGEETSAYFPAGSAQYHINADIIFALNRYLNAHGEQSDFGFDEKLAGEMAAETARMWASLGSFESYKDGKFCINDVTGPDEYTAIVNNNAFTNLMARENLEISARRAGKFASESEKSEWKHIAENMYIPFDKEAGIYPQDDSFMAKADWDFENTPKKNYPLLLHYHPLVIYRHRVLKQPDLVLAQFLLSRRFTLAEKIRNFNFYEKYTTGDSALSHCIMSIMACESGDRAKALDYFNKTVRMDIDDVNGNSRDGIHTACMAGSWMSVVYGFAGFKDYGGEYSFNPQLPKEWKKLSFSLAIRGAILDISLTQNEAVYSLRDSSVPLDLCHRNEKFLLKAGEKRTFSLNPKLSAVLFDLDGVITNTAPLHFAAWKKMAEEEGLKFDENMNKKLLGISREESLEVILSENGADWSEEKKASWCTKKNEIYKESLSTLTEKDILPGIKKLLEDLKAHSVPAALASSSKNAPKILERLGLTEYFTAVADAGRVQKAKPEPDLFLEAAEKASAWYSDCVGVEDAEAGVSAIRKAGMKSVGIETTVKLPQADLRLATTGDLTYEKLLALMED</sequence>
<keyword evidence="10" id="KW-0808">Transferase</keyword>
<feature type="active site" description="Nucleophile" evidence="2">
    <location>
        <position position="779"/>
    </location>
</feature>
<dbReference type="InterPro" id="IPR037018">
    <property type="entry name" value="GH65_N"/>
</dbReference>
<feature type="region of interest" description="Disordered" evidence="6">
    <location>
        <begin position="1"/>
        <end position="37"/>
    </location>
</feature>
<dbReference type="InterPro" id="IPR008928">
    <property type="entry name" value="6-hairpin_glycosidase_sf"/>
</dbReference>
<organism evidence="10 11">
    <name type="scientific">Treponema ruminis</name>
    <dbReference type="NCBI Taxonomy" id="744515"/>
    <lineage>
        <taxon>Bacteria</taxon>
        <taxon>Pseudomonadati</taxon>
        <taxon>Spirochaetota</taxon>
        <taxon>Spirochaetia</taxon>
        <taxon>Spirochaetales</taxon>
        <taxon>Treponemataceae</taxon>
        <taxon>Treponema</taxon>
    </lineage>
</organism>
<feature type="binding site" evidence="4">
    <location>
        <position position="779"/>
    </location>
    <ligand>
        <name>Mg(2+)</name>
        <dbReference type="ChEBI" id="CHEBI:18420"/>
    </ligand>
</feature>
<dbReference type="InterPro" id="IPR023214">
    <property type="entry name" value="HAD_sf"/>
</dbReference>
<reference evidence="10 11" key="1">
    <citation type="submission" date="2020-08" db="EMBL/GenBank/DDBJ databases">
        <title>Genomic Encyclopedia of Type Strains, Phase IV (KMG-IV): sequencing the most valuable type-strain genomes for metagenomic binning, comparative biology and taxonomic classification.</title>
        <authorList>
            <person name="Goeker M."/>
        </authorList>
    </citation>
    <scope>NUCLEOTIDE SEQUENCE [LARGE SCALE GENOMIC DNA]</scope>
    <source>
        <strain evidence="10 11">DSM 103462</strain>
    </source>
</reference>
<feature type="binding site" evidence="3">
    <location>
        <position position="915"/>
    </location>
    <ligand>
        <name>substrate</name>
    </ligand>
</feature>
<evidence type="ECO:0000259" key="7">
    <source>
        <dbReference type="Pfam" id="PF03632"/>
    </source>
</evidence>
<evidence type="ECO:0000256" key="3">
    <source>
        <dbReference type="PIRSR" id="PIRSR610972-2"/>
    </source>
</evidence>